<comment type="similarity">
    <text evidence="2 10">Belongs to the cytochrome P450 family.</text>
</comment>
<proteinExistence type="inferred from homology"/>
<dbReference type="SUPFAM" id="SSF48264">
    <property type="entry name" value="Cytochrome P450"/>
    <property type="match status" value="1"/>
</dbReference>
<dbReference type="InterPro" id="IPR002403">
    <property type="entry name" value="Cyt_P450_E_grp-IV"/>
</dbReference>
<keyword evidence="7 10" id="KW-0503">Monooxygenase</keyword>
<comment type="caution">
    <text evidence="11">The sequence shown here is derived from an EMBL/GenBank/DDBJ whole genome shotgun (WGS) entry which is preliminary data.</text>
</comment>
<dbReference type="GO" id="GO:0016705">
    <property type="term" value="F:oxidoreductase activity, acting on paired donors, with incorporation or reduction of molecular oxygen"/>
    <property type="evidence" value="ECO:0007669"/>
    <property type="project" value="InterPro"/>
</dbReference>
<protein>
    <submittedName>
        <fullName evidence="11">Cytochrome P450 3A4</fullName>
    </submittedName>
</protein>
<dbReference type="AlphaFoldDB" id="A0A8X6LAL7"/>
<evidence type="ECO:0000256" key="3">
    <source>
        <dbReference type="ARBA" id="ARBA00022617"/>
    </source>
</evidence>
<evidence type="ECO:0000256" key="6">
    <source>
        <dbReference type="ARBA" id="ARBA00023004"/>
    </source>
</evidence>
<dbReference type="Pfam" id="PF00067">
    <property type="entry name" value="p450"/>
    <property type="match status" value="1"/>
</dbReference>
<evidence type="ECO:0000256" key="5">
    <source>
        <dbReference type="ARBA" id="ARBA00023002"/>
    </source>
</evidence>
<keyword evidence="4 9" id="KW-0479">Metal-binding</keyword>
<comment type="cofactor">
    <cofactor evidence="9">
        <name>heme</name>
        <dbReference type="ChEBI" id="CHEBI:30413"/>
    </cofactor>
</comment>
<gene>
    <name evidence="11" type="primary">CYP3A4</name>
    <name evidence="11" type="ORF">TNCT_371471</name>
</gene>
<evidence type="ECO:0000256" key="2">
    <source>
        <dbReference type="ARBA" id="ARBA00010617"/>
    </source>
</evidence>
<keyword evidence="3 9" id="KW-0349">Heme</keyword>
<comment type="function">
    <text evidence="8">Cytochromes P450 are a group of heme-thiolate monooxygenases. They oxidize a variety of structurally unrelated compounds, including steroids, fatty acids, and xenobiotics.</text>
</comment>
<sequence>VERMAVADYKLGDTGIIIPKGMLVTIPAYAMQRDPELFPDPEKFDPDRFTPEERTKRDPYAYLPFGAGPRNCVAMRFALMEIKVCLALTIANFKINRCPQTKVPLEYFVGSGILQPLDVIVTLERRKDNPIIK</sequence>
<organism evidence="11 12">
    <name type="scientific">Trichonephila clavata</name>
    <name type="common">Joro spider</name>
    <name type="synonym">Nephila clavata</name>
    <dbReference type="NCBI Taxonomy" id="2740835"/>
    <lineage>
        <taxon>Eukaryota</taxon>
        <taxon>Metazoa</taxon>
        <taxon>Ecdysozoa</taxon>
        <taxon>Arthropoda</taxon>
        <taxon>Chelicerata</taxon>
        <taxon>Arachnida</taxon>
        <taxon>Araneae</taxon>
        <taxon>Araneomorphae</taxon>
        <taxon>Entelegynae</taxon>
        <taxon>Araneoidea</taxon>
        <taxon>Nephilidae</taxon>
        <taxon>Trichonephila</taxon>
    </lineage>
</organism>
<evidence type="ECO:0000256" key="4">
    <source>
        <dbReference type="ARBA" id="ARBA00022723"/>
    </source>
</evidence>
<dbReference type="PROSITE" id="PS00086">
    <property type="entry name" value="CYTOCHROME_P450"/>
    <property type="match status" value="1"/>
</dbReference>
<evidence type="ECO:0000256" key="9">
    <source>
        <dbReference type="PIRSR" id="PIRSR602403-1"/>
    </source>
</evidence>
<comment type="function">
    <text evidence="1">May be involved in the metabolism of insect hormones and in the breakdown of synthetic insecticides.</text>
</comment>
<reference evidence="11" key="1">
    <citation type="submission" date="2020-07" db="EMBL/GenBank/DDBJ databases">
        <title>Multicomponent nature underlies the extraordinary mechanical properties of spider dragline silk.</title>
        <authorList>
            <person name="Kono N."/>
            <person name="Nakamura H."/>
            <person name="Mori M."/>
            <person name="Yoshida Y."/>
            <person name="Ohtoshi R."/>
            <person name="Malay A.D."/>
            <person name="Moran D.A.P."/>
            <person name="Tomita M."/>
            <person name="Numata K."/>
            <person name="Arakawa K."/>
        </authorList>
    </citation>
    <scope>NUCLEOTIDE SEQUENCE</scope>
</reference>
<evidence type="ECO:0000313" key="11">
    <source>
        <dbReference type="EMBL" id="GFQ99993.1"/>
    </source>
</evidence>
<keyword evidence="6 9" id="KW-0408">Iron</keyword>
<keyword evidence="12" id="KW-1185">Reference proteome</keyword>
<evidence type="ECO:0000256" key="7">
    <source>
        <dbReference type="ARBA" id="ARBA00023033"/>
    </source>
</evidence>
<feature type="non-terminal residue" evidence="11">
    <location>
        <position position="1"/>
    </location>
</feature>
<evidence type="ECO:0000256" key="8">
    <source>
        <dbReference type="ARBA" id="ARBA00043906"/>
    </source>
</evidence>
<dbReference type="PRINTS" id="PR00465">
    <property type="entry name" value="EP450IV"/>
</dbReference>
<dbReference type="InterPro" id="IPR036396">
    <property type="entry name" value="Cyt_P450_sf"/>
</dbReference>
<dbReference type="Proteomes" id="UP000887116">
    <property type="component" value="Unassembled WGS sequence"/>
</dbReference>
<dbReference type="GO" id="GO:0008395">
    <property type="term" value="F:steroid hydroxylase activity"/>
    <property type="evidence" value="ECO:0007669"/>
    <property type="project" value="TreeGrafter"/>
</dbReference>
<dbReference type="PANTHER" id="PTHR24302">
    <property type="entry name" value="CYTOCHROME P450 FAMILY 3"/>
    <property type="match status" value="1"/>
</dbReference>
<dbReference type="GO" id="GO:0005789">
    <property type="term" value="C:endoplasmic reticulum membrane"/>
    <property type="evidence" value="ECO:0007669"/>
    <property type="project" value="UniProtKB-SubCell"/>
</dbReference>
<name>A0A8X6LAL7_TRICU</name>
<keyword evidence="5 10" id="KW-0560">Oxidoreductase</keyword>
<evidence type="ECO:0000313" key="12">
    <source>
        <dbReference type="Proteomes" id="UP000887116"/>
    </source>
</evidence>
<dbReference type="OrthoDB" id="6428438at2759"/>
<dbReference type="InterPro" id="IPR017972">
    <property type="entry name" value="Cyt_P450_CS"/>
</dbReference>
<dbReference type="GO" id="GO:0020037">
    <property type="term" value="F:heme binding"/>
    <property type="evidence" value="ECO:0007669"/>
    <property type="project" value="InterPro"/>
</dbReference>
<dbReference type="Gene3D" id="1.10.630.10">
    <property type="entry name" value="Cytochrome P450"/>
    <property type="match status" value="1"/>
</dbReference>
<evidence type="ECO:0000256" key="1">
    <source>
        <dbReference type="ARBA" id="ARBA00003690"/>
    </source>
</evidence>
<dbReference type="GO" id="GO:0005506">
    <property type="term" value="F:iron ion binding"/>
    <property type="evidence" value="ECO:0007669"/>
    <property type="project" value="InterPro"/>
</dbReference>
<evidence type="ECO:0000256" key="10">
    <source>
        <dbReference type="RuleBase" id="RU000461"/>
    </source>
</evidence>
<feature type="binding site" description="axial binding residue" evidence="9">
    <location>
        <position position="72"/>
    </location>
    <ligand>
        <name>heme</name>
        <dbReference type="ChEBI" id="CHEBI:30413"/>
    </ligand>
    <ligandPart>
        <name>Fe</name>
        <dbReference type="ChEBI" id="CHEBI:18248"/>
    </ligandPart>
</feature>
<dbReference type="InterPro" id="IPR001128">
    <property type="entry name" value="Cyt_P450"/>
</dbReference>
<dbReference type="EMBL" id="BMAO01034946">
    <property type="protein sequence ID" value="GFQ99993.1"/>
    <property type="molecule type" value="Genomic_DNA"/>
</dbReference>
<dbReference type="InterPro" id="IPR050705">
    <property type="entry name" value="Cytochrome_P450_3A"/>
</dbReference>
<accession>A0A8X6LAL7</accession>
<dbReference type="PANTHER" id="PTHR24302:SF15">
    <property type="entry name" value="FATTY-ACID PEROXYGENASE"/>
    <property type="match status" value="1"/>
</dbReference>